<dbReference type="Pfam" id="PF02706">
    <property type="entry name" value="Wzz"/>
    <property type="match status" value="1"/>
</dbReference>
<evidence type="ECO:0000313" key="11">
    <source>
        <dbReference type="Proteomes" id="UP000266327"/>
    </source>
</evidence>
<dbReference type="GO" id="GO:0005886">
    <property type="term" value="C:plasma membrane"/>
    <property type="evidence" value="ECO:0007669"/>
    <property type="project" value="UniProtKB-SubCell"/>
</dbReference>
<keyword evidence="6" id="KW-0175">Coiled coil</keyword>
<dbReference type="OrthoDB" id="9795292at2"/>
<dbReference type="PANTHER" id="PTHR32309:SF13">
    <property type="entry name" value="FERRIC ENTEROBACTIN TRANSPORT PROTEIN FEPE"/>
    <property type="match status" value="1"/>
</dbReference>
<comment type="subcellular location">
    <subcellularLocation>
        <location evidence="1">Cell membrane</location>
        <topology evidence="1">Multi-pass membrane protein</topology>
    </subcellularLocation>
</comment>
<keyword evidence="11" id="KW-1185">Reference proteome</keyword>
<feature type="coiled-coil region" evidence="6">
    <location>
        <begin position="320"/>
        <end position="371"/>
    </location>
</feature>
<keyword evidence="2" id="KW-1003">Cell membrane</keyword>
<evidence type="ECO:0000259" key="9">
    <source>
        <dbReference type="Pfam" id="PF13807"/>
    </source>
</evidence>
<dbReference type="EMBL" id="QYUQ01000002">
    <property type="protein sequence ID" value="RJG01881.1"/>
    <property type="molecule type" value="Genomic_DNA"/>
</dbReference>
<dbReference type="InterPro" id="IPR032807">
    <property type="entry name" value="GNVR"/>
</dbReference>
<accession>A0A3A3G1T2</accession>
<dbReference type="GO" id="GO:0004713">
    <property type="term" value="F:protein tyrosine kinase activity"/>
    <property type="evidence" value="ECO:0007669"/>
    <property type="project" value="TreeGrafter"/>
</dbReference>
<organism evidence="10 11">
    <name type="scientific">Noviherbaspirillum sedimenti</name>
    <dbReference type="NCBI Taxonomy" id="2320865"/>
    <lineage>
        <taxon>Bacteria</taxon>
        <taxon>Pseudomonadati</taxon>
        <taxon>Pseudomonadota</taxon>
        <taxon>Betaproteobacteria</taxon>
        <taxon>Burkholderiales</taxon>
        <taxon>Oxalobacteraceae</taxon>
        <taxon>Noviherbaspirillum</taxon>
    </lineage>
</organism>
<keyword evidence="4 7" id="KW-1133">Transmembrane helix</keyword>
<reference evidence="11" key="1">
    <citation type="submission" date="2018-09" db="EMBL/GenBank/DDBJ databases">
        <authorList>
            <person name="Zhu H."/>
        </authorList>
    </citation>
    <scope>NUCLEOTIDE SEQUENCE [LARGE SCALE GENOMIC DNA]</scope>
    <source>
        <strain evidence="11">K1S02-23</strain>
    </source>
</reference>
<evidence type="ECO:0000313" key="10">
    <source>
        <dbReference type="EMBL" id="RJG01881.1"/>
    </source>
</evidence>
<dbReference type="Pfam" id="PF13807">
    <property type="entry name" value="GNVR"/>
    <property type="match status" value="1"/>
</dbReference>
<sequence>MEELVSQLLALVKGVSKYRWYAMGIAWLVALAGGIVIFKLPDTYQSSARVFVDTQSVLKPLLSGMTTMPNVEQQVSIMSRTLLSRPNVERVIRMVDLDIKTGTAKDKEKLIDELISRIKINGTIQNDIYTISYTGEKPRLAKDIVQSLLTIFVEGSFGGKKNDSAKAIQFIDAQIKTYEDKLATAENALKEFKLKNMGLLPRQGGDYGSKLYEVSENLNQARLELREAEQARDAIKRQISGDDGGRGAAPAPVSVVNPEIDERIQSLQKNLDNLHLQFTEQHPDIVSTKRLIAQLEARKLEEAKQKKTGGDPGANYSPMLQQLKVSLSAAEARAASMRARVDEYASRVAHLKQMSLAAPEIETQMAQLNRDYQVNKENYEKLVASREAAKLSDELSATTEMMTFRVIDPPTLPLQATGPKRALLFSGLLAGALVAGIAFAFLMSKIRPTFLSQNELRNETGLPILGTVSMIWTNQEQRRRKKRLVAFGLSFMGLLALYGGLMSFMLLRA</sequence>
<name>A0A3A3G1T2_9BURK</name>
<feature type="transmembrane region" description="Helical" evidence="7">
    <location>
        <begin position="422"/>
        <end position="443"/>
    </location>
</feature>
<dbReference type="InterPro" id="IPR050445">
    <property type="entry name" value="Bact_polysacc_biosynth/exp"/>
</dbReference>
<evidence type="ECO:0000256" key="6">
    <source>
        <dbReference type="SAM" id="Coils"/>
    </source>
</evidence>
<protein>
    <submittedName>
        <fullName evidence="10">Chain length-determining protein</fullName>
    </submittedName>
</protein>
<evidence type="ECO:0000256" key="7">
    <source>
        <dbReference type="SAM" id="Phobius"/>
    </source>
</evidence>
<gene>
    <name evidence="10" type="ORF">D3878_10065</name>
</gene>
<evidence type="ECO:0000256" key="5">
    <source>
        <dbReference type="ARBA" id="ARBA00023136"/>
    </source>
</evidence>
<comment type="caution">
    <text evidence="10">The sequence shown here is derived from an EMBL/GenBank/DDBJ whole genome shotgun (WGS) entry which is preliminary data.</text>
</comment>
<evidence type="ECO:0000259" key="8">
    <source>
        <dbReference type="Pfam" id="PF02706"/>
    </source>
</evidence>
<proteinExistence type="predicted"/>
<dbReference type="AlphaFoldDB" id="A0A3A3G1T2"/>
<feature type="domain" description="Polysaccharide chain length determinant N-terminal" evidence="8">
    <location>
        <begin position="8"/>
        <end position="93"/>
    </location>
</feature>
<feature type="domain" description="Tyrosine-protein kinase G-rich" evidence="9">
    <location>
        <begin position="362"/>
        <end position="442"/>
    </location>
</feature>
<dbReference type="Proteomes" id="UP000266327">
    <property type="component" value="Unassembled WGS sequence"/>
</dbReference>
<dbReference type="InterPro" id="IPR003856">
    <property type="entry name" value="LPS_length_determ_N"/>
</dbReference>
<dbReference type="NCBIfam" id="TIGR03007">
    <property type="entry name" value="pepcterm_ChnLen"/>
    <property type="match status" value="1"/>
</dbReference>
<feature type="transmembrane region" description="Helical" evidence="7">
    <location>
        <begin position="484"/>
        <end position="507"/>
    </location>
</feature>
<dbReference type="InterPro" id="IPR014345">
    <property type="entry name" value="XrtA_polysacc_chain"/>
</dbReference>
<evidence type="ECO:0000256" key="1">
    <source>
        <dbReference type="ARBA" id="ARBA00004651"/>
    </source>
</evidence>
<dbReference type="RefSeq" id="WP_119785343.1">
    <property type="nucleotide sequence ID" value="NZ_QYUQ01000002.1"/>
</dbReference>
<dbReference type="PANTHER" id="PTHR32309">
    <property type="entry name" value="TYROSINE-PROTEIN KINASE"/>
    <property type="match status" value="1"/>
</dbReference>
<evidence type="ECO:0000256" key="2">
    <source>
        <dbReference type="ARBA" id="ARBA00022475"/>
    </source>
</evidence>
<evidence type="ECO:0000256" key="3">
    <source>
        <dbReference type="ARBA" id="ARBA00022692"/>
    </source>
</evidence>
<keyword evidence="3 7" id="KW-0812">Transmembrane</keyword>
<feature type="coiled-coil region" evidence="6">
    <location>
        <begin position="168"/>
        <end position="277"/>
    </location>
</feature>
<evidence type="ECO:0000256" key="4">
    <source>
        <dbReference type="ARBA" id="ARBA00022989"/>
    </source>
</evidence>
<feature type="transmembrane region" description="Helical" evidence="7">
    <location>
        <begin position="20"/>
        <end position="40"/>
    </location>
</feature>
<keyword evidence="5 7" id="KW-0472">Membrane</keyword>